<dbReference type="RefSeq" id="WP_166338302.1">
    <property type="nucleotide sequence ID" value="NZ_CP072829.1"/>
</dbReference>
<dbReference type="InterPro" id="IPR051532">
    <property type="entry name" value="Ester_Hydrolysis_Enzymes"/>
</dbReference>
<dbReference type="Proteomes" id="UP000636394">
    <property type="component" value="Unassembled WGS sequence"/>
</dbReference>
<reference evidence="3" key="2">
    <citation type="submission" date="2021-04" db="EMBL/GenBank/DDBJ databases">
        <title>Novel species in family Eggerthellaceae.</title>
        <authorList>
            <person name="Zhang G."/>
        </authorList>
    </citation>
    <scope>NUCLEOTIDE SEQUENCE</scope>
    <source>
        <strain evidence="3">Zg-886</strain>
    </source>
</reference>
<feature type="domain" description="SGNH hydrolase-type esterase" evidence="1">
    <location>
        <begin position="10"/>
        <end position="262"/>
    </location>
</feature>
<name>A0A9E6MQ75_9ACTN</name>
<evidence type="ECO:0000313" key="3">
    <source>
        <dbReference type="EMBL" id="QTU84464.1"/>
    </source>
</evidence>
<sequence length="322" mass="33415">MGTTRKFSIVGDSISTLRGHNPEGWRVYYEGAEADAAGVHAPEDTWWDAVIRHFDGVLVANASYSGSMAEGAGFPAGCSPERAAAAAPDDEAPDDVVVLLGINDYGWGSAAAQALGASAAAPADQAADLGFPTYGRPARPCADDAAQAVRREGLVRGLQAQAAASPEARLSRFAAAYDAMVARLRAVCPAARIWCCTLVPGRVAGQASSTHAYALRGIPFDAYNDAIRAAAARHGARTADIRAFGQDYEATDGTHPTKRGMAQLAAMVVSAMEGRPYAGDPSLTSQNACPLGRGTCEGCRCADVEPTRWSCVCTALMPAAHA</sequence>
<dbReference type="PANTHER" id="PTHR30383">
    <property type="entry name" value="THIOESTERASE 1/PROTEASE 1/LYSOPHOSPHOLIPASE L1"/>
    <property type="match status" value="1"/>
</dbReference>
<dbReference type="GO" id="GO:0004622">
    <property type="term" value="F:phosphatidylcholine lysophospholipase activity"/>
    <property type="evidence" value="ECO:0007669"/>
    <property type="project" value="TreeGrafter"/>
</dbReference>
<accession>A0A9E6MQ75</accession>
<dbReference type="AlphaFoldDB" id="A0A9E6MQ75"/>
<dbReference type="Pfam" id="PF13472">
    <property type="entry name" value="Lipase_GDSL_2"/>
    <property type="match status" value="1"/>
</dbReference>
<organism evidence="3 5">
    <name type="scientific">Xiamenia xianingshaonis</name>
    <dbReference type="NCBI Taxonomy" id="2682776"/>
    <lineage>
        <taxon>Bacteria</taxon>
        <taxon>Bacillati</taxon>
        <taxon>Actinomycetota</taxon>
        <taxon>Coriobacteriia</taxon>
        <taxon>Eggerthellales</taxon>
        <taxon>Eggerthellaceae</taxon>
        <taxon>Xiamenia</taxon>
    </lineage>
</organism>
<dbReference type="KEGG" id="ebz:J7S26_00570"/>
<dbReference type="PANTHER" id="PTHR30383:SF26">
    <property type="entry name" value="SGNH HYDROLASE-TYPE ESTERASE DOMAIN-CONTAINING PROTEIN"/>
    <property type="match status" value="1"/>
</dbReference>
<evidence type="ECO:0000259" key="1">
    <source>
        <dbReference type="Pfam" id="PF13472"/>
    </source>
</evidence>
<evidence type="ECO:0000313" key="2">
    <source>
        <dbReference type="EMBL" id="NHM13460.1"/>
    </source>
</evidence>
<dbReference type="Gene3D" id="3.40.50.1110">
    <property type="entry name" value="SGNH hydrolase"/>
    <property type="match status" value="1"/>
</dbReference>
<dbReference type="SUPFAM" id="SSF52266">
    <property type="entry name" value="SGNH hydrolase"/>
    <property type="match status" value="1"/>
</dbReference>
<keyword evidence="4" id="KW-1185">Reference proteome</keyword>
<dbReference type="InterPro" id="IPR013830">
    <property type="entry name" value="SGNH_hydro"/>
</dbReference>
<dbReference type="EMBL" id="CP072829">
    <property type="protein sequence ID" value="QTU84464.1"/>
    <property type="molecule type" value="Genomic_DNA"/>
</dbReference>
<evidence type="ECO:0000313" key="4">
    <source>
        <dbReference type="Proteomes" id="UP000636394"/>
    </source>
</evidence>
<dbReference type="InterPro" id="IPR036514">
    <property type="entry name" value="SGNH_hydro_sf"/>
</dbReference>
<evidence type="ECO:0000313" key="5">
    <source>
        <dbReference type="Proteomes" id="UP000671910"/>
    </source>
</evidence>
<reference evidence="2 4" key="1">
    <citation type="submission" date="2019-11" db="EMBL/GenBank/DDBJ databases">
        <title>Eggerthellaceae novel genus isolated from the rectal contents of marmort.</title>
        <authorList>
            <person name="Zhang G."/>
        </authorList>
    </citation>
    <scope>NUCLEOTIDE SEQUENCE [LARGE SCALE GENOMIC DNA]</scope>
    <source>
        <strain evidence="2">Zg-886</strain>
        <strain evidence="4">zg-886</strain>
    </source>
</reference>
<keyword evidence="3" id="KW-0378">Hydrolase</keyword>
<dbReference type="CDD" id="cd00229">
    <property type="entry name" value="SGNH_hydrolase"/>
    <property type="match status" value="1"/>
</dbReference>
<protein>
    <submittedName>
        <fullName evidence="3">SGNH/GDSL hydrolase family protein</fullName>
    </submittedName>
</protein>
<gene>
    <name evidence="2" type="ORF">GMI68_01525</name>
    <name evidence="3" type="ORF">J7S26_00570</name>
</gene>
<proteinExistence type="predicted"/>
<dbReference type="Proteomes" id="UP000671910">
    <property type="component" value="Chromosome"/>
</dbReference>
<dbReference type="EMBL" id="WPCR01000001">
    <property type="protein sequence ID" value="NHM13460.1"/>
    <property type="molecule type" value="Genomic_DNA"/>
</dbReference>